<dbReference type="InterPro" id="IPR012340">
    <property type="entry name" value="NA-bd_OB-fold"/>
</dbReference>
<evidence type="ECO:0000313" key="7">
    <source>
        <dbReference type="Proteomes" id="UP000068196"/>
    </source>
</evidence>
<dbReference type="SUPFAM" id="SSF50249">
    <property type="entry name" value="Nucleic acid-binding proteins"/>
    <property type="match status" value="5"/>
</dbReference>
<dbReference type="GO" id="GO:0003735">
    <property type="term" value="F:structural constituent of ribosome"/>
    <property type="evidence" value="ECO:0007669"/>
    <property type="project" value="TreeGrafter"/>
</dbReference>
<feature type="domain" description="S1 motif" evidence="5">
    <location>
        <begin position="188"/>
        <end position="257"/>
    </location>
</feature>
<reference evidence="6 7" key="1">
    <citation type="journal article" date="2016" name="Int. J. Syst. Evol. Microbiol.">
        <title>Caldimicrobium thiodismutans sp. nov., a sulfur-disproportionating bacterium isolated from a hot spring, and emended description of the genus Caldimicrobium.</title>
        <authorList>
            <person name="Kojima H."/>
            <person name="Umezawa K."/>
            <person name="Fukui M."/>
        </authorList>
    </citation>
    <scope>NUCLEOTIDE SEQUENCE [LARGE SCALE GENOMIC DNA]</scope>
    <source>
        <strain evidence="6 7">TF1</strain>
    </source>
</reference>
<dbReference type="PANTHER" id="PTHR10724">
    <property type="entry name" value="30S RIBOSOMAL PROTEIN S1"/>
    <property type="match status" value="1"/>
</dbReference>
<dbReference type="GO" id="GO:0003729">
    <property type="term" value="F:mRNA binding"/>
    <property type="evidence" value="ECO:0007669"/>
    <property type="project" value="TreeGrafter"/>
</dbReference>
<dbReference type="PANTHER" id="PTHR10724:SF7">
    <property type="entry name" value="SMALL RIBOSOMAL SUBUNIT PROTEIN BS1C"/>
    <property type="match status" value="1"/>
</dbReference>
<feature type="domain" description="S1 motif" evidence="5">
    <location>
        <begin position="274"/>
        <end position="343"/>
    </location>
</feature>
<dbReference type="PROSITE" id="PS50126">
    <property type="entry name" value="S1"/>
    <property type="match status" value="5"/>
</dbReference>
<dbReference type="GO" id="GO:0006412">
    <property type="term" value="P:translation"/>
    <property type="evidence" value="ECO:0007669"/>
    <property type="project" value="TreeGrafter"/>
</dbReference>
<dbReference type="PATRIC" id="fig|1653476.3.peg.1715"/>
<dbReference type="SMART" id="SM00316">
    <property type="entry name" value="S1"/>
    <property type="match status" value="6"/>
</dbReference>
<dbReference type="KEGG" id="cthi:THC_1648"/>
<keyword evidence="7" id="KW-1185">Reference proteome</keyword>
<sequence length="556" mass="63511">MEDFATLLEEYFTQGERIIRIGDRVQGVIIHFDRDFAFVDIGTKKEARIPLEELRNRAGDLLFHPGDSVSAVVVKKFPSEGAYLLSIKKILEEEAWQSLRDAKERDFPVKVTIIKGIKGGFEVIYRDLLTGFLPHSQLALKGEEIEGKELSCLILKLGDNSFVVSHRAYLQREREFKYKELVKKITEEGILEGRVKKAIKGGYLIDFDGVLSGFLPASEVTRRRNIQLESLFSENDLIRVKVLEWDPEKNKLKVSLKALEPDPWENAQLKYAIDQVVRGQVVRVLNFGAFVEVEPGLEGLLPASEISWRKGLKPRDVLSEGDQVEAVITDFSPEEKRMILSLKKLEESPWERISRKLKVGDLVEGPIKTITDFGLFIEVDEGVDGFVHISKVSWERVEDLKSIYQIGDRVLAKVIELDPERKRLVLSIKDLTSDPWERVALNYKLGDILEVEVKGEAKNKGYFVKIEEGVIGFLPFKELSDIEKKGRRELKEGDRLKAKIILFDPEKRRLWLSEKAYQAEEEKQEIEIYKQGEGSAKTSTLGKVIKMKIEQPKGDS</sequence>
<feature type="domain" description="S1 motif" evidence="5">
    <location>
        <begin position="446"/>
        <end position="515"/>
    </location>
</feature>
<dbReference type="AlphaFoldDB" id="A0A0U5AX87"/>
<dbReference type="CDD" id="cd05687">
    <property type="entry name" value="S1_RPS1_repeat_ec1_hs1"/>
    <property type="match status" value="1"/>
</dbReference>
<protein>
    <submittedName>
        <fullName evidence="6">30S ribosomal protein S1</fullName>
    </submittedName>
</protein>
<dbReference type="Gene3D" id="2.40.50.140">
    <property type="entry name" value="Nucleic acid-binding proteins"/>
    <property type="match status" value="5"/>
</dbReference>
<dbReference type="STRING" id="1653476.THC_1648"/>
<dbReference type="GO" id="GO:0022627">
    <property type="term" value="C:cytosolic small ribosomal subunit"/>
    <property type="evidence" value="ECO:0007669"/>
    <property type="project" value="TreeGrafter"/>
</dbReference>
<name>A0A0U5AX87_9BACT</name>
<dbReference type="InterPro" id="IPR050437">
    <property type="entry name" value="Ribos_protein_bS1-like"/>
</dbReference>
<dbReference type="InterPro" id="IPR035104">
    <property type="entry name" value="Ribosomal_protein_S1-like"/>
</dbReference>
<evidence type="ECO:0000256" key="1">
    <source>
        <dbReference type="ARBA" id="ARBA00006767"/>
    </source>
</evidence>
<comment type="function">
    <text evidence="4">Binds mRNA; thus facilitating recognition of the initiation point. It is needed to translate mRNA with a short Shine-Dalgarno (SD) purine-rich sequence.</text>
</comment>
<dbReference type="RefSeq" id="WP_068515985.1">
    <property type="nucleotide sequence ID" value="NZ_AP014945.1"/>
</dbReference>
<evidence type="ECO:0000256" key="3">
    <source>
        <dbReference type="ARBA" id="ARBA00023274"/>
    </source>
</evidence>
<comment type="similarity">
    <text evidence="1">Belongs to the bacterial ribosomal protein bS1 family.</text>
</comment>
<dbReference type="PRINTS" id="PR00681">
    <property type="entry name" value="RIBOSOMALS1"/>
</dbReference>
<evidence type="ECO:0000256" key="2">
    <source>
        <dbReference type="ARBA" id="ARBA00022980"/>
    </source>
</evidence>
<dbReference type="FunFam" id="2.40.50.140:FF:000103">
    <property type="entry name" value="protein RRP5 homolog"/>
    <property type="match status" value="1"/>
</dbReference>
<evidence type="ECO:0000256" key="4">
    <source>
        <dbReference type="ARBA" id="ARBA00025604"/>
    </source>
</evidence>
<keyword evidence="3" id="KW-0687">Ribonucleoprotein</keyword>
<evidence type="ECO:0000313" key="6">
    <source>
        <dbReference type="EMBL" id="BAU24008.1"/>
    </source>
</evidence>
<reference evidence="7" key="2">
    <citation type="journal article" date="2016" name="Int. J. Syst. Evol. Microbiol.">
        <title>Caldimicrobium thiodismutans sp. nov., a sulfur-disproportionating bacterium isolated from a hot spring.</title>
        <authorList>
            <person name="Kojima H."/>
            <person name="Umezawa K."/>
            <person name="Fukui M."/>
        </authorList>
    </citation>
    <scope>NUCLEOTIDE SEQUENCE [LARGE SCALE GENOMIC DNA]</scope>
    <source>
        <strain evidence="7">TF1</strain>
    </source>
</reference>
<organism evidence="6 7">
    <name type="scientific">Caldimicrobium thiodismutans</name>
    <dbReference type="NCBI Taxonomy" id="1653476"/>
    <lineage>
        <taxon>Bacteria</taxon>
        <taxon>Pseudomonadati</taxon>
        <taxon>Thermodesulfobacteriota</taxon>
        <taxon>Thermodesulfobacteria</taxon>
        <taxon>Thermodesulfobacteriales</taxon>
        <taxon>Thermodesulfobacteriaceae</taxon>
        <taxon>Caldimicrobium</taxon>
    </lineage>
</organism>
<evidence type="ECO:0000259" key="5">
    <source>
        <dbReference type="PROSITE" id="PS50126"/>
    </source>
</evidence>
<dbReference type="OrthoDB" id="9804077at2"/>
<dbReference type="CDD" id="cd00164">
    <property type="entry name" value="S1_like"/>
    <property type="match status" value="2"/>
</dbReference>
<gene>
    <name evidence="6" type="ORF">THC_1648</name>
</gene>
<feature type="domain" description="S1 motif" evidence="5">
    <location>
        <begin position="360"/>
        <end position="429"/>
    </location>
</feature>
<feature type="domain" description="S1 motif" evidence="5">
    <location>
        <begin position="22"/>
        <end position="88"/>
    </location>
</feature>
<accession>A0A0U5AX87</accession>
<proteinExistence type="inferred from homology"/>
<dbReference type="Proteomes" id="UP000068196">
    <property type="component" value="Chromosome"/>
</dbReference>
<dbReference type="InterPro" id="IPR003029">
    <property type="entry name" value="S1_domain"/>
</dbReference>
<dbReference type="EMBL" id="AP014945">
    <property type="protein sequence ID" value="BAU24008.1"/>
    <property type="molecule type" value="Genomic_DNA"/>
</dbReference>
<dbReference type="Pfam" id="PF00575">
    <property type="entry name" value="S1"/>
    <property type="match status" value="5"/>
</dbReference>
<keyword evidence="2 6" id="KW-0689">Ribosomal protein</keyword>